<sequence length="260" mass="27646">MTHTGMETDAPTEPNAVRSLQTRGVMEGFAELRTVNDFELFSAYAGYPGLELREPQYPGAYTTVDNLVEQVSGPAKDRAAFITQATHGPAAMHFDQLADSVVRNRLAAVVPARSQDQQAVRAALIATLMHPEWPSLPEASAHAGNTVAEKIRPVLNAKVDEFRHHYRANPHQPFPADSPNQYAVRLMAEGPGQPPQVSDGEREQGGTARGVGGLEAGMRRFLSGLARATRPGPALGDGSRGAGAPVVPAIGRSSGTPERG</sequence>
<dbReference type="KEGG" id="kqi:F1D05_06240"/>
<feature type="region of interest" description="Disordered" evidence="1">
    <location>
        <begin position="227"/>
        <end position="260"/>
    </location>
</feature>
<dbReference type="EMBL" id="CP043661">
    <property type="protein sequence ID" value="QNE17580.1"/>
    <property type="molecule type" value="Genomic_DNA"/>
</dbReference>
<gene>
    <name evidence="2" type="ORF">F1D05_06240</name>
</gene>
<dbReference type="AlphaFoldDB" id="A0A7G6WUB5"/>
<dbReference type="Proteomes" id="UP000515563">
    <property type="component" value="Chromosome"/>
</dbReference>
<reference evidence="2 3" key="2">
    <citation type="journal article" date="2020" name="Microbiol. Resour. Announc.">
        <title>Antarctic desert soil bacteria exhibit high novel natural product potential, evaluated through long-read genome sequencing and comparative genomics.</title>
        <authorList>
            <person name="Benaud N."/>
            <person name="Edwards R.J."/>
            <person name="Amos T.G."/>
            <person name="D'Agostino P.M."/>
            <person name="Gutierrez-Chavez C."/>
            <person name="Montgomery K."/>
            <person name="Nicetic I."/>
            <person name="Ferrari B.C."/>
        </authorList>
    </citation>
    <scope>NUCLEOTIDE SEQUENCE [LARGE SCALE GENOMIC DNA]</scope>
    <source>
        <strain evidence="2 3">SPB151</strain>
    </source>
</reference>
<evidence type="ECO:0000256" key="1">
    <source>
        <dbReference type="SAM" id="MobiDB-lite"/>
    </source>
</evidence>
<evidence type="ECO:0000313" key="2">
    <source>
        <dbReference type="EMBL" id="QNE17580.1"/>
    </source>
</evidence>
<keyword evidence="3" id="KW-1185">Reference proteome</keyword>
<organism evidence="2 3">
    <name type="scientific">Kribbella qitaiheensis</name>
    <dbReference type="NCBI Taxonomy" id="1544730"/>
    <lineage>
        <taxon>Bacteria</taxon>
        <taxon>Bacillati</taxon>
        <taxon>Actinomycetota</taxon>
        <taxon>Actinomycetes</taxon>
        <taxon>Propionibacteriales</taxon>
        <taxon>Kribbellaceae</taxon>
        <taxon>Kribbella</taxon>
    </lineage>
</organism>
<evidence type="ECO:0000313" key="3">
    <source>
        <dbReference type="Proteomes" id="UP000515563"/>
    </source>
</evidence>
<proteinExistence type="predicted"/>
<accession>A0A7G6WUB5</accession>
<reference evidence="3" key="1">
    <citation type="submission" date="2019-09" db="EMBL/GenBank/DDBJ databases">
        <title>Antimicrobial potential of Antarctic Bacteria.</title>
        <authorList>
            <person name="Benaud N."/>
            <person name="Edwards R.J."/>
            <person name="Ferrari B.C."/>
        </authorList>
    </citation>
    <scope>NUCLEOTIDE SEQUENCE [LARGE SCALE GENOMIC DNA]</scope>
    <source>
        <strain evidence="3">SPB151</strain>
    </source>
</reference>
<dbReference type="RefSeq" id="WP_185446407.1">
    <property type="nucleotide sequence ID" value="NZ_CP043661.1"/>
</dbReference>
<name>A0A7G6WUB5_9ACTN</name>
<feature type="region of interest" description="Disordered" evidence="1">
    <location>
        <begin position="188"/>
        <end position="215"/>
    </location>
</feature>
<protein>
    <submittedName>
        <fullName evidence="2">Uncharacterized protein</fullName>
    </submittedName>
</protein>